<evidence type="ECO:0000313" key="2">
    <source>
        <dbReference type="EMBL" id="WWD05003.1"/>
    </source>
</evidence>
<sequence length="251" mass="28470">MPELTPSNVFAASQSNPTQSDTQPTHRTLIGRCRFIPEGRSSYFTLRDALTADEGPDVNLGPKKHDGIWSGGDLLITVRDETVPMSDGTKKAVKSYQGLSWDTKHVRGEMYTKSEVDHNIFMGRAYKNISIVSKRTLLDVNDLAEGYHWVNSKGLKKAIKDLDEYEYYEIDKTLSRASEWNAYYHSKLDGGIEYEPAREEPVQLHGLIVGQFSTSQDTEVDDTNGMSGRKTNRQRIRQVDEIDLDYEIVEN</sequence>
<evidence type="ECO:0000313" key="3">
    <source>
        <dbReference type="Proteomes" id="UP001358614"/>
    </source>
</evidence>
<protein>
    <submittedName>
        <fullName evidence="2">Uncharacterized protein</fullName>
    </submittedName>
</protein>
<accession>A0AAX4KI07</accession>
<dbReference type="RefSeq" id="XP_066082970.1">
    <property type="nucleotide sequence ID" value="XM_066226873.1"/>
</dbReference>
<gene>
    <name evidence="2" type="ORF">V865_003074</name>
</gene>
<dbReference type="EMBL" id="CP144089">
    <property type="protein sequence ID" value="WWD05003.1"/>
    <property type="molecule type" value="Genomic_DNA"/>
</dbReference>
<evidence type="ECO:0000256" key="1">
    <source>
        <dbReference type="SAM" id="MobiDB-lite"/>
    </source>
</evidence>
<dbReference type="GeneID" id="91101878"/>
<name>A0AAX4KI07_9TREE</name>
<proteinExistence type="predicted"/>
<dbReference type="KEGG" id="ker:91101878"/>
<keyword evidence="3" id="KW-1185">Reference proteome</keyword>
<organism evidence="2 3">
    <name type="scientific">Kwoniella europaea PYCC6329</name>
    <dbReference type="NCBI Taxonomy" id="1423913"/>
    <lineage>
        <taxon>Eukaryota</taxon>
        <taxon>Fungi</taxon>
        <taxon>Dikarya</taxon>
        <taxon>Basidiomycota</taxon>
        <taxon>Agaricomycotina</taxon>
        <taxon>Tremellomycetes</taxon>
        <taxon>Tremellales</taxon>
        <taxon>Cryptococcaceae</taxon>
        <taxon>Kwoniella</taxon>
    </lineage>
</organism>
<reference evidence="2 3" key="1">
    <citation type="submission" date="2024-01" db="EMBL/GenBank/DDBJ databases">
        <title>Comparative genomics of Cryptococcus and Kwoniella reveals pathogenesis evolution and contrasting modes of karyotype evolution via chromosome fusion or intercentromeric recombination.</title>
        <authorList>
            <person name="Coelho M.A."/>
            <person name="David-Palma M."/>
            <person name="Shea T."/>
            <person name="Bowers K."/>
            <person name="McGinley-Smith S."/>
            <person name="Mohammad A.W."/>
            <person name="Gnirke A."/>
            <person name="Yurkov A.M."/>
            <person name="Nowrousian M."/>
            <person name="Sun S."/>
            <person name="Cuomo C.A."/>
            <person name="Heitman J."/>
        </authorList>
    </citation>
    <scope>NUCLEOTIDE SEQUENCE [LARGE SCALE GENOMIC DNA]</scope>
    <source>
        <strain evidence="2 3">PYCC6329</strain>
    </source>
</reference>
<dbReference type="Proteomes" id="UP001358614">
    <property type="component" value="Chromosome 1"/>
</dbReference>
<dbReference type="AlphaFoldDB" id="A0AAX4KI07"/>
<feature type="region of interest" description="Disordered" evidence="1">
    <location>
        <begin position="1"/>
        <end position="25"/>
    </location>
</feature>